<dbReference type="EMBL" id="QGKW02000007">
    <property type="protein sequence ID" value="KAF2617462.1"/>
    <property type="molecule type" value="Genomic_DNA"/>
</dbReference>
<feature type="region of interest" description="Disordered" evidence="1">
    <location>
        <begin position="1"/>
        <end position="37"/>
    </location>
</feature>
<proteinExistence type="predicted"/>
<reference evidence="2" key="1">
    <citation type="submission" date="2019-12" db="EMBL/GenBank/DDBJ databases">
        <title>Genome sequencing and annotation of Brassica cretica.</title>
        <authorList>
            <person name="Studholme D.J."/>
            <person name="Sarris P.F."/>
        </authorList>
    </citation>
    <scope>NUCLEOTIDE SEQUENCE</scope>
    <source>
        <strain evidence="2">PFS-001/15</strain>
        <tissue evidence="2">Leaf</tissue>
    </source>
</reference>
<accession>A0A8S9MEN5</accession>
<dbReference type="AlphaFoldDB" id="A0A8S9MEN5"/>
<name>A0A8S9MEN5_BRACR</name>
<organism evidence="2 3">
    <name type="scientific">Brassica cretica</name>
    <name type="common">Mustard</name>
    <dbReference type="NCBI Taxonomy" id="69181"/>
    <lineage>
        <taxon>Eukaryota</taxon>
        <taxon>Viridiplantae</taxon>
        <taxon>Streptophyta</taxon>
        <taxon>Embryophyta</taxon>
        <taxon>Tracheophyta</taxon>
        <taxon>Spermatophyta</taxon>
        <taxon>Magnoliopsida</taxon>
        <taxon>eudicotyledons</taxon>
        <taxon>Gunneridae</taxon>
        <taxon>Pentapetalae</taxon>
        <taxon>rosids</taxon>
        <taxon>malvids</taxon>
        <taxon>Brassicales</taxon>
        <taxon>Brassicaceae</taxon>
        <taxon>Brassiceae</taxon>
        <taxon>Brassica</taxon>
    </lineage>
</organism>
<comment type="caution">
    <text evidence="2">The sequence shown here is derived from an EMBL/GenBank/DDBJ whole genome shotgun (WGS) entry which is preliminary data.</text>
</comment>
<protein>
    <submittedName>
        <fullName evidence="2">Uncharacterized protein</fullName>
    </submittedName>
</protein>
<evidence type="ECO:0000313" key="2">
    <source>
        <dbReference type="EMBL" id="KAF2617462.1"/>
    </source>
</evidence>
<evidence type="ECO:0000256" key="1">
    <source>
        <dbReference type="SAM" id="MobiDB-lite"/>
    </source>
</evidence>
<gene>
    <name evidence="2" type="ORF">F2Q68_00039150</name>
</gene>
<dbReference type="Proteomes" id="UP000712281">
    <property type="component" value="Unassembled WGS sequence"/>
</dbReference>
<sequence>MGATYRSDAGEVAPAPRATSPQRHPEDGPWYMETHQVRSSDLKPGVSWSKLMVNSSSWVKNVTSSPGVVQLTGAEGLARSAETAKGEAHLSSPKCSGPNQCGQSGRLPDRNPGPGRVPKGQFTPDSRTGANWSGCALSLSHSYREIKEGREHRTVGEISDQGTVRSRLTGDQGWILDGRNKGRTRRRRTLQGNVRLRSVMLSMVHCPPPRLNRPDVWDGCVGSILSVLSTCYSYFIYNLIESVGSDSTRPNLGLGRLGEILHGLGLEDTTGSRGKAKEP</sequence>
<feature type="compositionally biased region" description="Polar residues" evidence="1">
    <location>
        <begin position="93"/>
        <end position="103"/>
    </location>
</feature>
<evidence type="ECO:0000313" key="3">
    <source>
        <dbReference type="Proteomes" id="UP000712281"/>
    </source>
</evidence>
<feature type="region of interest" description="Disordered" evidence="1">
    <location>
        <begin position="87"/>
        <end position="129"/>
    </location>
</feature>